<feature type="transmembrane region" description="Helical" evidence="1">
    <location>
        <begin position="34"/>
        <end position="66"/>
    </location>
</feature>
<evidence type="ECO:0000256" key="1">
    <source>
        <dbReference type="SAM" id="Phobius"/>
    </source>
</evidence>
<dbReference type="AlphaFoldDB" id="A0A379B0X3"/>
<reference evidence="2" key="1">
    <citation type="submission" date="2018-06" db="EMBL/GenBank/DDBJ databases">
        <authorList>
            <consortium name="Pathogen Informatics"/>
            <person name="Doyle S."/>
        </authorList>
    </citation>
    <scope>NUCLEOTIDE SEQUENCE [LARGE SCALE GENOMIC DNA]</scope>
    <source>
        <strain evidence="2">NCTC11421</strain>
    </source>
</reference>
<dbReference type="EMBL" id="UGRI01000002">
    <property type="protein sequence ID" value="SUB32196.1"/>
    <property type="molecule type" value="Genomic_DNA"/>
</dbReference>
<evidence type="ECO:0000313" key="2">
    <source>
        <dbReference type="EMBL" id="SUB32196.1"/>
    </source>
</evidence>
<gene>
    <name evidence="2" type="ORF">NCTC11421_03627</name>
</gene>
<proteinExistence type="predicted"/>
<keyword evidence="1" id="KW-0812">Transmembrane</keyword>
<protein>
    <submittedName>
        <fullName evidence="2">Uncharacterized protein</fullName>
    </submittedName>
</protein>
<accession>A0A379B0X3</accession>
<keyword evidence="1" id="KW-1133">Transmembrane helix</keyword>
<name>A0A379B0X3_NEIGO</name>
<keyword evidence="1" id="KW-0472">Membrane</keyword>
<organism evidence="2">
    <name type="scientific">Neisseria gonorrhoeae</name>
    <dbReference type="NCBI Taxonomy" id="485"/>
    <lineage>
        <taxon>Bacteria</taxon>
        <taxon>Pseudomonadati</taxon>
        <taxon>Pseudomonadota</taxon>
        <taxon>Betaproteobacteria</taxon>
        <taxon>Neisseriales</taxon>
        <taxon>Neisseriaceae</taxon>
        <taxon>Neisseria</taxon>
    </lineage>
</organism>
<sequence length="78" mass="8040">MRGGGTDFVGGVVNIQVLLDFGGRRILRFCRLTAVALIVAFAAFFGIAAVAFAAVAFGFGLAAFVFCGIRFGGVFSAV</sequence>